<gene>
    <name evidence="1" type="ORF">SFMTTN_2528</name>
</gene>
<reference evidence="1 2" key="1">
    <citation type="journal article" date="2019" name="Front. Microbiol.">
        <title>Genomes of Neutrophilic Sulfur-Oxidizing Chemolithoautotrophs Representing 9 Proteobacterial Species From 8 Genera.</title>
        <authorList>
            <person name="Watanabe T."/>
            <person name="Kojima H."/>
            <person name="Umezawa K."/>
            <person name="Hori C."/>
            <person name="Takasuka T.E."/>
            <person name="Kato Y."/>
            <person name="Fukui M."/>
        </authorList>
    </citation>
    <scope>NUCLEOTIDE SEQUENCE [LARGE SCALE GENOMIC DNA]</scope>
    <source>
        <strain evidence="1 2">TTN</strain>
    </source>
</reference>
<dbReference type="Proteomes" id="UP000286806">
    <property type="component" value="Unassembled WGS sequence"/>
</dbReference>
<comment type="caution">
    <text evidence="1">The sequence shown here is derived from an EMBL/GenBank/DDBJ whole genome shotgun (WGS) entry which is preliminary data.</text>
</comment>
<accession>A0A401JGJ0</accession>
<dbReference type="AlphaFoldDB" id="A0A401JGJ0"/>
<proteinExistence type="predicted"/>
<keyword evidence="2" id="KW-1185">Reference proteome</keyword>
<evidence type="ECO:0000313" key="1">
    <source>
        <dbReference type="EMBL" id="GBL46703.1"/>
    </source>
</evidence>
<sequence length="45" mass="4474">MTIDGLRHGNVAGRTVNALAQGRAAGGASLWSAGLGGKARDGILR</sequence>
<protein>
    <submittedName>
        <fullName evidence="1">Uncharacterized protein</fullName>
    </submittedName>
</protein>
<organism evidence="1 2">
    <name type="scientific">Sulfuriferula multivorans</name>
    <dbReference type="NCBI Taxonomy" id="1559896"/>
    <lineage>
        <taxon>Bacteria</taxon>
        <taxon>Pseudomonadati</taxon>
        <taxon>Pseudomonadota</taxon>
        <taxon>Betaproteobacteria</taxon>
        <taxon>Nitrosomonadales</taxon>
        <taxon>Sulfuricellaceae</taxon>
        <taxon>Sulfuriferula</taxon>
    </lineage>
</organism>
<dbReference type="EMBL" id="BGOW01000026">
    <property type="protein sequence ID" value="GBL46703.1"/>
    <property type="molecule type" value="Genomic_DNA"/>
</dbReference>
<name>A0A401JGJ0_9PROT</name>
<evidence type="ECO:0000313" key="2">
    <source>
        <dbReference type="Proteomes" id="UP000286806"/>
    </source>
</evidence>